<name>A0A2K2CFQ2_BRADI</name>
<dbReference type="EnsemblPlants" id="PNT60852">
    <property type="protein sequence ID" value="PNT60852"/>
    <property type="gene ID" value="BRADI_5g06881v3"/>
</dbReference>
<dbReference type="Gramene" id="PNT60852">
    <property type="protein sequence ID" value="PNT60852"/>
    <property type="gene ID" value="BRADI_5g06881v3"/>
</dbReference>
<gene>
    <name evidence="2" type="ORF">BRADI_5g06881v3</name>
</gene>
<protein>
    <submittedName>
        <fullName evidence="2 3">Uncharacterized protein</fullName>
    </submittedName>
</protein>
<sequence>MPAVGAAVITICSIGVASLKHRRLETMVNGGCAAAPGDGAKGGCGGFLRGSGGGMLLSRSACLVIGSGAEFFRHGQAPTAAATSGEPSACPEEAGKHNARNQKSSTTLSSHGPALPSHAPAPPSYAPAPPSYAPAIAHEEDPATPMAPPPPSSLLQTSGGPPRKTTAKCKGRPATVLPAASPPPPSAEHQVFDDMATSCPERDISAQFQRRTLYVPAPRSLPPSPELKCRRSPNLLLLSPNSCRPRRRPSQAPAPRQSPWRSSGSGYRRWPPALRPSADLSASTWNRPPRDPAAAAATRPPKKPPPWLAALPTAAAPSSAPSDPGSAASRSAAPVPRRRAPAARALHDPRSWPTGAKFWRPMPSPLSRTRPRRALASGSGSWSRTAERGKEQRG</sequence>
<keyword evidence="4" id="KW-1185">Reference proteome</keyword>
<feature type="compositionally biased region" description="Basic and acidic residues" evidence="1">
    <location>
        <begin position="385"/>
        <end position="394"/>
    </location>
</feature>
<dbReference type="Proteomes" id="UP000008810">
    <property type="component" value="Chromosome 5"/>
</dbReference>
<feature type="compositionally biased region" description="Low complexity" evidence="1">
    <location>
        <begin position="109"/>
        <end position="118"/>
    </location>
</feature>
<accession>A0A2K2CFQ2</accession>
<proteinExistence type="predicted"/>
<reference evidence="3" key="3">
    <citation type="submission" date="2018-08" db="UniProtKB">
        <authorList>
            <consortium name="EnsemblPlants"/>
        </authorList>
    </citation>
    <scope>IDENTIFICATION</scope>
    <source>
        <strain evidence="3">cv. Bd21</strain>
    </source>
</reference>
<organism evidence="2">
    <name type="scientific">Brachypodium distachyon</name>
    <name type="common">Purple false brome</name>
    <name type="synonym">Trachynia distachya</name>
    <dbReference type="NCBI Taxonomy" id="15368"/>
    <lineage>
        <taxon>Eukaryota</taxon>
        <taxon>Viridiplantae</taxon>
        <taxon>Streptophyta</taxon>
        <taxon>Embryophyta</taxon>
        <taxon>Tracheophyta</taxon>
        <taxon>Spermatophyta</taxon>
        <taxon>Magnoliopsida</taxon>
        <taxon>Liliopsida</taxon>
        <taxon>Poales</taxon>
        <taxon>Poaceae</taxon>
        <taxon>BOP clade</taxon>
        <taxon>Pooideae</taxon>
        <taxon>Stipodae</taxon>
        <taxon>Brachypodieae</taxon>
        <taxon>Brachypodium</taxon>
    </lineage>
</organism>
<dbReference type="InParanoid" id="A0A2K2CFQ2"/>
<evidence type="ECO:0000313" key="3">
    <source>
        <dbReference type="EnsemblPlants" id="PNT60852"/>
    </source>
</evidence>
<dbReference type="AlphaFoldDB" id="A0A2K2CFQ2"/>
<feature type="compositionally biased region" description="Low complexity" evidence="1">
    <location>
        <begin position="232"/>
        <end position="243"/>
    </location>
</feature>
<dbReference type="EMBL" id="CM000884">
    <property type="protein sequence ID" value="PNT60852.1"/>
    <property type="molecule type" value="Genomic_DNA"/>
</dbReference>
<feature type="compositionally biased region" description="Low complexity" evidence="1">
    <location>
        <begin position="308"/>
        <end position="335"/>
    </location>
</feature>
<evidence type="ECO:0000313" key="2">
    <source>
        <dbReference type="EMBL" id="PNT60852.1"/>
    </source>
</evidence>
<feature type="region of interest" description="Disordered" evidence="1">
    <location>
        <begin position="78"/>
        <end position="394"/>
    </location>
</feature>
<reference evidence="2 3" key="1">
    <citation type="journal article" date="2010" name="Nature">
        <title>Genome sequencing and analysis of the model grass Brachypodium distachyon.</title>
        <authorList>
            <consortium name="International Brachypodium Initiative"/>
        </authorList>
    </citation>
    <scope>NUCLEOTIDE SEQUENCE [LARGE SCALE GENOMIC DNA]</scope>
    <source>
        <strain evidence="2 3">Bd21</strain>
    </source>
</reference>
<feature type="compositionally biased region" description="Pro residues" evidence="1">
    <location>
        <begin position="119"/>
        <end position="132"/>
    </location>
</feature>
<dbReference type="PRINTS" id="PR01217">
    <property type="entry name" value="PRICHEXTENSN"/>
</dbReference>
<reference evidence="2" key="2">
    <citation type="submission" date="2017-06" db="EMBL/GenBank/DDBJ databases">
        <title>WGS assembly of Brachypodium distachyon.</title>
        <authorList>
            <consortium name="The International Brachypodium Initiative"/>
            <person name="Lucas S."/>
            <person name="Harmon-Smith M."/>
            <person name="Lail K."/>
            <person name="Tice H."/>
            <person name="Grimwood J."/>
            <person name="Bruce D."/>
            <person name="Barry K."/>
            <person name="Shu S."/>
            <person name="Lindquist E."/>
            <person name="Wang M."/>
            <person name="Pitluck S."/>
            <person name="Vogel J.P."/>
            <person name="Garvin D.F."/>
            <person name="Mockler T.C."/>
            <person name="Schmutz J."/>
            <person name="Rokhsar D."/>
            <person name="Bevan M.W."/>
        </authorList>
    </citation>
    <scope>NUCLEOTIDE SEQUENCE</scope>
    <source>
        <strain evidence="2">Bd21</strain>
    </source>
</reference>
<evidence type="ECO:0000256" key="1">
    <source>
        <dbReference type="SAM" id="MobiDB-lite"/>
    </source>
</evidence>
<feature type="compositionally biased region" description="Low complexity" evidence="1">
    <location>
        <begin position="250"/>
        <end position="259"/>
    </location>
</feature>
<evidence type="ECO:0000313" key="4">
    <source>
        <dbReference type="Proteomes" id="UP000008810"/>
    </source>
</evidence>